<dbReference type="PANTHER" id="PTHR42341">
    <property type="entry name" value="HYDROPHOBIN"/>
    <property type="match status" value="1"/>
</dbReference>
<evidence type="ECO:0000256" key="1">
    <source>
        <dbReference type="ARBA" id="ARBA00004196"/>
    </source>
</evidence>
<keyword evidence="6" id="KW-1185">Reference proteome</keyword>
<dbReference type="InterPro" id="IPR010636">
    <property type="entry name" value="Class_II_hydrophobin"/>
</dbReference>
<keyword evidence="4" id="KW-0812">Transmembrane</keyword>
<dbReference type="AlphaFoldDB" id="A0AAX6N0M9"/>
<evidence type="ECO:0000256" key="4">
    <source>
        <dbReference type="SAM" id="Phobius"/>
    </source>
</evidence>
<gene>
    <name evidence="5" type="ORF">Daesc_001219</name>
</gene>
<proteinExistence type="inferred from homology"/>
<dbReference type="Proteomes" id="UP001369815">
    <property type="component" value="Unassembled WGS sequence"/>
</dbReference>
<evidence type="ECO:0008006" key="7">
    <source>
        <dbReference type="Google" id="ProtNLM"/>
    </source>
</evidence>
<dbReference type="CDD" id="cd23508">
    <property type="entry name" value="hydrophobin_II"/>
    <property type="match status" value="1"/>
</dbReference>
<comment type="similarity">
    <text evidence="2">Belongs to the cerato-ulmin hydrophobin family.</text>
</comment>
<feature type="transmembrane region" description="Helical" evidence="4">
    <location>
        <begin position="68"/>
        <end position="87"/>
    </location>
</feature>
<keyword evidence="4" id="KW-0472">Membrane</keyword>
<name>A0AAX6N0M9_9PEZI</name>
<keyword evidence="4" id="KW-1133">Transmembrane helix</keyword>
<evidence type="ECO:0000256" key="2">
    <source>
        <dbReference type="ARBA" id="ARBA00009576"/>
    </source>
</evidence>
<dbReference type="EMBL" id="JBANMG010000001">
    <property type="protein sequence ID" value="KAK6958419.1"/>
    <property type="molecule type" value="Genomic_DNA"/>
</dbReference>
<dbReference type="SUPFAM" id="SSF101751">
    <property type="entry name" value="Hydrophobin II, HfbII"/>
    <property type="match status" value="1"/>
</dbReference>
<dbReference type="Gene3D" id="3.20.120.10">
    <property type="entry name" value="Hydrophobin"/>
    <property type="match status" value="1"/>
</dbReference>
<dbReference type="PANTHER" id="PTHR42341:SF1">
    <property type="entry name" value="HYDROPHOBIN"/>
    <property type="match status" value="1"/>
</dbReference>
<organism evidence="5 6">
    <name type="scientific">Daldinia eschscholtzii</name>
    <dbReference type="NCBI Taxonomy" id="292717"/>
    <lineage>
        <taxon>Eukaryota</taxon>
        <taxon>Fungi</taxon>
        <taxon>Dikarya</taxon>
        <taxon>Ascomycota</taxon>
        <taxon>Pezizomycotina</taxon>
        <taxon>Sordariomycetes</taxon>
        <taxon>Xylariomycetidae</taxon>
        <taxon>Xylariales</taxon>
        <taxon>Hypoxylaceae</taxon>
        <taxon>Daldinia</taxon>
    </lineage>
</organism>
<evidence type="ECO:0000313" key="6">
    <source>
        <dbReference type="Proteomes" id="UP001369815"/>
    </source>
</evidence>
<evidence type="ECO:0000313" key="5">
    <source>
        <dbReference type="EMBL" id="KAK6958419.1"/>
    </source>
</evidence>
<comment type="caution">
    <text evidence="5">The sequence shown here is derived from an EMBL/GenBank/DDBJ whole genome shotgun (WGS) entry which is preliminary data.</text>
</comment>
<protein>
    <recommendedName>
        <fullName evidence="7">Cerato-ulmin</fullName>
    </recommendedName>
</protein>
<dbReference type="GO" id="GO:0005576">
    <property type="term" value="C:extracellular region"/>
    <property type="evidence" value="ECO:0007669"/>
    <property type="project" value="InterPro"/>
</dbReference>
<reference evidence="5 6" key="1">
    <citation type="journal article" date="2024" name="Front Chem Biol">
        <title>Unveiling the potential of Daldinia eschscholtzii MFLUCC 19-0629 through bioactivity and bioinformatics studies for enhanced sustainable agriculture production.</title>
        <authorList>
            <person name="Brooks S."/>
            <person name="Weaver J.A."/>
            <person name="Klomchit A."/>
            <person name="Alharthi S.A."/>
            <person name="Onlamun T."/>
            <person name="Nurani R."/>
            <person name="Vong T.K."/>
            <person name="Alberti F."/>
            <person name="Greco C."/>
        </authorList>
    </citation>
    <scope>NUCLEOTIDE SEQUENCE [LARGE SCALE GENOMIC DNA]</scope>
    <source>
        <strain evidence="5">MFLUCC 19-0629</strain>
    </source>
</reference>
<keyword evidence="3" id="KW-1015">Disulfide bond</keyword>
<sequence length="164" mass="17331">MVRAISARLKIHEPAKSLYAHGAGDPRTQYDLSPSRAIKQAKHRRYGAGSHRRHNSRQSLTKALKMKFFTAAIATIFAGVAIAAPAVEQRQTYTPCSGLYGTAQCCATDVLGVADLDCANPSSVPTDAANFTEICAAGGQRARCCVLPILGQDVLCQTPAGVTA</sequence>
<dbReference type="InterPro" id="IPR036686">
    <property type="entry name" value="Class_II_Hydrophobin_sf"/>
</dbReference>
<evidence type="ECO:0000256" key="3">
    <source>
        <dbReference type="ARBA" id="ARBA00023157"/>
    </source>
</evidence>
<accession>A0AAX6N0M9</accession>
<comment type="subcellular location">
    <subcellularLocation>
        <location evidence="1">Cell envelope</location>
    </subcellularLocation>
</comment>
<dbReference type="Pfam" id="PF06766">
    <property type="entry name" value="Hydrophobin_2"/>
    <property type="match status" value="1"/>
</dbReference>